<dbReference type="AlphaFoldDB" id="A0A386H4M7"/>
<evidence type="ECO:0000313" key="1">
    <source>
        <dbReference type="EMBL" id="AYD40445.1"/>
    </source>
</evidence>
<sequence length="244" mass="28936">MKSVNIYYLYNSGFYLETEGNIFIFDYFYDKPYGHARALNTGVIPEEVIKSNKKIYVFVSHNHSDHFNPLIFDWANMNPKIRYILSSDVKVNGIFNKYYTLNINETRRFDDLYVKAYGSTDEGISFLINVNGITIFHAGDLNWWHWKEDSDDDNLRAEEWFKREILNLKSERIDIAFFPVDPRQEEYYYIGGEYFINNIKPKFFIPMHFGNTSGITHKFSIHMQNCGTKIIEIDKRGCNIKIEF</sequence>
<dbReference type="Gene3D" id="3.60.15.10">
    <property type="entry name" value="Ribonuclease Z/Hydroxyacylglutathione hydrolase-like"/>
    <property type="match status" value="1"/>
</dbReference>
<dbReference type="KEGG" id="cfer:D4Z93_07875"/>
<keyword evidence="2" id="KW-1185">Reference proteome</keyword>
<accession>A0A386H4M7</accession>
<name>A0A386H4M7_9CLOT</name>
<dbReference type="RefSeq" id="WP_119972196.1">
    <property type="nucleotide sequence ID" value="NZ_CP032416.1"/>
</dbReference>
<evidence type="ECO:0000313" key="2">
    <source>
        <dbReference type="Proteomes" id="UP000266301"/>
    </source>
</evidence>
<dbReference type="EMBL" id="CP032416">
    <property type="protein sequence ID" value="AYD40445.1"/>
    <property type="molecule type" value="Genomic_DNA"/>
</dbReference>
<protein>
    <submittedName>
        <fullName evidence="1">MBL fold metallo-hydrolase</fullName>
    </submittedName>
</protein>
<dbReference type="PANTHER" id="PTHR42967">
    <property type="entry name" value="METAL DEPENDENT HYDROLASE"/>
    <property type="match status" value="1"/>
</dbReference>
<keyword evidence="1" id="KW-0378">Hydrolase</keyword>
<gene>
    <name evidence="1" type="ORF">D4Z93_07875</name>
</gene>
<dbReference type="InterPro" id="IPR036866">
    <property type="entry name" value="RibonucZ/Hydroxyglut_hydro"/>
</dbReference>
<reference evidence="1 2" key="1">
    <citation type="journal article" date="2019" name="Int. J. Syst. Evol. Microbiol.">
        <title>Clostridium fermenticellae sp. nov., isolated from the mud in a fermentation cellar for the production of the Chinese liquor, baijiu.</title>
        <authorList>
            <person name="Xu P.X."/>
            <person name="Chai L.J."/>
            <person name="Qiu T."/>
            <person name="Zhang X.J."/>
            <person name="Lu Z.M."/>
            <person name="Xiao C."/>
            <person name="Wang S.T."/>
            <person name="Shen C.H."/>
            <person name="Shi J.S."/>
            <person name="Xu Z.H."/>
        </authorList>
    </citation>
    <scope>NUCLEOTIDE SEQUENCE [LARGE SCALE GENOMIC DNA]</scope>
    <source>
        <strain evidence="1 2">JN500901</strain>
    </source>
</reference>
<dbReference type="SUPFAM" id="SSF56281">
    <property type="entry name" value="Metallo-hydrolase/oxidoreductase"/>
    <property type="match status" value="1"/>
</dbReference>
<dbReference type="Proteomes" id="UP000266301">
    <property type="component" value="Chromosome"/>
</dbReference>
<dbReference type="OrthoDB" id="36975at2"/>
<dbReference type="PANTHER" id="PTHR42967:SF1">
    <property type="entry name" value="MBL FOLD METALLO-HYDROLASE"/>
    <property type="match status" value="1"/>
</dbReference>
<proteinExistence type="predicted"/>
<organism evidence="1 2">
    <name type="scientific">Clostridium fermenticellae</name>
    <dbReference type="NCBI Taxonomy" id="2068654"/>
    <lineage>
        <taxon>Bacteria</taxon>
        <taxon>Bacillati</taxon>
        <taxon>Bacillota</taxon>
        <taxon>Clostridia</taxon>
        <taxon>Eubacteriales</taxon>
        <taxon>Clostridiaceae</taxon>
        <taxon>Clostridium</taxon>
    </lineage>
</organism>
<dbReference type="GO" id="GO:0016787">
    <property type="term" value="F:hydrolase activity"/>
    <property type="evidence" value="ECO:0007669"/>
    <property type="project" value="UniProtKB-KW"/>
</dbReference>